<dbReference type="InterPro" id="IPR011141">
    <property type="entry name" value="Polyketide_synthase_type-III"/>
</dbReference>
<organism evidence="8 9">
    <name type="scientific">Ceratodon purpureus</name>
    <name type="common">Fire moss</name>
    <name type="synonym">Dicranum purpureum</name>
    <dbReference type="NCBI Taxonomy" id="3225"/>
    <lineage>
        <taxon>Eukaryota</taxon>
        <taxon>Viridiplantae</taxon>
        <taxon>Streptophyta</taxon>
        <taxon>Embryophyta</taxon>
        <taxon>Bryophyta</taxon>
        <taxon>Bryophytina</taxon>
        <taxon>Bryopsida</taxon>
        <taxon>Dicranidae</taxon>
        <taxon>Pseudoditrichales</taxon>
        <taxon>Ditrichaceae</taxon>
        <taxon>Ceratodon</taxon>
    </lineage>
</organism>
<dbReference type="EMBL" id="CM026430">
    <property type="protein sequence ID" value="KAG0561503.1"/>
    <property type="molecule type" value="Genomic_DNA"/>
</dbReference>
<protein>
    <recommendedName>
        <fullName evidence="10">Chalcone synthase</fullName>
    </recommendedName>
</protein>
<feature type="compositionally biased region" description="Low complexity" evidence="5">
    <location>
        <begin position="18"/>
        <end position="40"/>
    </location>
</feature>
<evidence type="ECO:0000256" key="4">
    <source>
        <dbReference type="RuleBase" id="RU003633"/>
    </source>
</evidence>
<accession>A0A8T0GRF0</accession>
<evidence type="ECO:0000313" key="8">
    <source>
        <dbReference type="EMBL" id="KAG0561503.1"/>
    </source>
</evidence>
<keyword evidence="2 4" id="KW-0808">Transferase</keyword>
<dbReference type="InterPro" id="IPR016039">
    <property type="entry name" value="Thiolase-like"/>
</dbReference>
<comment type="caution">
    <text evidence="8">The sequence shown here is derived from an EMBL/GenBank/DDBJ whole genome shotgun (WGS) entry which is preliminary data.</text>
</comment>
<evidence type="ECO:0000313" key="9">
    <source>
        <dbReference type="Proteomes" id="UP000822688"/>
    </source>
</evidence>
<dbReference type="PANTHER" id="PTHR11877:SF46">
    <property type="entry name" value="TYPE III POLYKETIDE SYNTHASE A"/>
    <property type="match status" value="1"/>
</dbReference>
<dbReference type="PANTHER" id="PTHR11877">
    <property type="entry name" value="HYDROXYMETHYLGLUTARYL-COA SYNTHASE"/>
    <property type="match status" value="1"/>
</dbReference>
<evidence type="ECO:0000256" key="2">
    <source>
        <dbReference type="ARBA" id="ARBA00022679"/>
    </source>
</evidence>
<evidence type="ECO:0008006" key="10">
    <source>
        <dbReference type="Google" id="ProtNLM"/>
    </source>
</evidence>
<dbReference type="InterPro" id="IPR001099">
    <property type="entry name" value="Chalcone/stilbene_synt_N"/>
</dbReference>
<feature type="domain" description="Chalcone/stilbene synthase N-terminal" evidence="6">
    <location>
        <begin position="44"/>
        <end position="264"/>
    </location>
</feature>
<evidence type="ECO:0000256" key="1">
    <source>
        <dbReference type="ARBA" id="ARBA00005531"/>
    </source>
</evidence>
<dbReference type="CDD" id="cd00831">
    <property type="entry name" value="CHS_like"/>
    <property type="match status" value="1"/>
</dbReference>
<dbReference type="Pfam" id="PF02797">
    <property type="entry name" value="Chal_sti_synt_C"/>
    <property type="match status" value="1"/>
</dbReference>
<dbReference type="OrthoDB" id="329835at2759"/>
<feature type="compositionally biased region" description="Polar residues" evidence="5">
    <location>
        <begin position="41"/>
        <end position="53"/>
    </location>
</feature>
<evidence type="ECO:0000259" key="6">
    <source>
        <dbReference type="Pfam" id="PF00195"/>
    </source>
</evidence>
<dbReference type="GO" id="GO:0030639">
    <property type="term" value="P:polyketide biosynthetic process"/>
    <property type="evidence" value="ECO:0007669"/>
    <property type="project" value="TreeGrafter"/>
</dbReference>
<feature type="active site" description="Acyl-thioester intermediate" evidence="3">
    <location>
        <position position="200"/>
    </location>
</feature>
<dbReference type="AlphaFoldDB" id="A0A8T0GRF0"/>
<feature type="region of interest" description="Disordered" evidence="5">
    <location>
        <begin position="1"/>
        <end position="53"/>
    </location>
</feature>
<dbReference type="FunFam" id="3.40.47.10:FF:000014">
    <property type="entry name" value="Chalcone synthase 1"/>
    <property type="match status" value="1"/>
</dbReference>
<dbReference type="Pfam" id="PF00195">
    <property type="entry name" value="Chal_sti_synt_N"/>
    <property type="match status" value="1"/>
</dbReference>
<proteinExistence type="inferred from homology"/>
<keyword evidence="9" id="KW-1185">Reference proteome</keyword>
<keyword evidence="4" id="KW-0012">Acyltransferase</keyword>
<dbReference type="InterPro" id="IPR012328">
    <property type="entry name" value="Chalcone/stilbene_synt_C"/>
</dbReference>
<name>A0A8T0GRF0_CERPU</name>
<dbReference type="SUPFAM" id="SSF53901">
    <property type="entry name" value="Thiolase-like"/>
    <property type="match status" value="2"/>
</dbReference>
<gene>
    <name evidence="8" type="ORF">KC19_9G069600</name>
</gene>
<dbReference type="PIRSF" id="PIRSF000451">
    <property type="entry name" value="PKS_III"/>
    <property type="match status" value="1"/>
</dbReference>
<dbReference type="FunFam" id="3.40.47.10:FF:000025">
    <property type="entry name" value="Chalcone synthase 2"/>
    <property type="match status" value="1"/>
</dbReference>
<dbReference type="Gene3D" id="3.40.47.10">
    <property type="match status" value="2"/>
</dbReference>
<evidence type="ECO:0000259" key="7">
    <source>
        <dbReference type="Pfam" id="PF02797"/>
    </source>
</evidence>
<feature type="domain" description="Chalcone/stilbene synthase C-terminal" evidence="7">
    <location>
        <begin position="274"/>
        <end position="425"/>
    </location>
</feature>
<sequence>MASRRVEAAFAGQSVELGTTTTKPPTNGTNGHNHQTTKNGINSSSPRQASPGKTTVLAIGRAVPTNTTKNDGLADHYIEQFQLQDPIVQAKLRRLCETTTVKTRYMVVNKEILDEHPDFLVEGAATVSQRLAITGEAVTQLGLEAATAAIKEWGRPVSEITHLVYVSSSEIRLPGGDLYLSQLLGLRPDVNRVMLYMLGCYGGASGIRVAKDLAENNPGSRVLLITSECTLIGYKCLSPDRPYDLVGAALFGDGAAAMVMGADPIPVLERPFFELDWAGQSFIPNTSKTIDGRLSEEGISFRLGRELPKLIETNVQGFCDPLLKRIGGLAYNDIFWAVHPGGPAILNAVEKQLELAPQKLEAARQVLRDYGNISSSTCIYVLDYMRQHSLKLKEANGGVNTEPEWGLLLAFGPGVTIEGSLLRNLC</sequence>
<evidence type="ECO:0000256" key="5">
    <source>
        <dbReference type="SAM" id="MobiDB-lite"/>
    </source>
</evidence>
<reference evidence="8" key="1">
    <citation type="submission" date="2020-06" db="EMBL/GenBank/DDBJ databases">
        <title>WGS assembly of Ceratodon purpureus strain R40.</title>
        <authorList>
            <person name="Carey S.B."/>
            <person name="Jenkins J."/>
            <person name="Shu S."/>
            <person name="Lovell J.T."/>
            <person name="Sreedasyam A."/>
            <person name="Maumus F."/>
            <person name="Tiley G.P."/>
            <person name="Fernandez-Pozo N."/>
            <person name="Barry K."/>
            <person name="Chen C."/>
            <person name="Wang M."/>
            <person name="Lipzen A."/>
            <person name="Daum C."/>
            <person name="Saski C.A."/>
            <person name="Payton A.C."/>
            <person name="Mcbreen J.C."/>
            <person name="Conrad R.E."/>
            <person name="Kollar L.M."/>
            <person name="Olsson S."/>
            <person name="Huttunen S."/>
            <person name="Landis J.B."/>
            <person name="Wickett N.J."/>
            <person name="Johnson M.G."/>
            <person name="Rensing S.A."/>
            <person name="Grimwood J."/>
            <person name="Schmutz J."/>
            <person name="Mcdaniel S.F."/>
        </authorList>
    </citation>
    <scope>NUCLEOTIDE SEQUENCE</scope>
    <source>
        <strain evidence="8">R40</strain>
    </source>
</reference>
<comment type="similarity">
    <text evidence="1 4">Belongs to the thiolase-like superfamily. Chalcone/stilbene synthases family.</text>
</comment>
<evidence type="ECO:0000256" key="3">
    <source>
        <dbReference type="PIRSR" id="PIRSR000451-1"/>
    </source>
</evidence>
<dbReference type="Proteomes" id="UP000822688">
    <property type="component" value="Chromosome 9"/>
</dbReference>
<dbReference type="GO" id="GO:0016747">
    <property type="term" value="F:acyltransferase activity, transferring groups other than amino-acyl groups"/>
    <property type="evidence" value="ECO:0007669"/>
    <property type="project" value="InterPro"/>
</dbReference>